<gene>
    <name evidence="1" type="ORF">C5L14_06860</name>
</gene>
<protein>
    <submittedName>
        <fullName evidence="1">Uncharacterized protein</fullName>
    </submittedName>
</protein>
<dbReference type="EMBL" id="PUEJ01000002">
    <property type="protein sequence ID" value="PRH88926.1"/>
    <property type="molecule type" value="Genomic_DNA"/>
</dbReference>
<keyword evidence="2" id="KW-1185">Reference proteome</keyword>
<evidence type="ECO:0000313" key="1">
    <source>
        <dbReference type="EMBL" id="PRH88926.1"/>
    </source>
</evidence>
<dbReference type="AlphaFoldDB" id="A0A2S9QHT9"/>
<sequence>MSPIRIVRIPDKEVRRFGKENNCDGYAAVAALCWRVIADHRAANGDGKPLEPENIVGIASLAEAGAELSNLEFSFGTNMSASAIEAIRGRNRSLKMALCYLTQRTGNNLQDAVLLDDSNADDFAC</sequence>
<dbReference type="Proteomes" id="UP000237682">
    <property type="component" value="Unassembled WGS sequence"/>
</dbReference>
<proteinExistence type="predicted"/>
<evidence type="ECO:0000313" key="2">
    <source>
        <dbReference type="Proteomes" id="UP000237682"/>
    </source>
</evidence>
<organism evidence="1 2">
    <name type="scientific">Labrys okinawensis</name>
    <dbReference type="NCBI Taxonomy" id="346911"/>
    <lineage>
        <taxon>Bacteria</taxon>
        <taxon>Pseudomonadati</taxon>
        <taxon>Pseudomonadota</taxon>
        <taxon>Alphaproteobacteria</taxon>
        <taxon>Hyphomicrobiales</taxon>
        <taxon>Xanthobacteraceae</taxon>
        <taxon>Labrys</taxon>
    </lineage>
</organism>
<accession>A0A2S9QHT9</accession>
<name>A0A2S9QHT9_9HYPH</name>
<reference evidence="1 2" key="1">
    <citation type="submission" date="2018-02" db="EMBL/GenBank/DDBJ databases">
        <title>Whole genome sequencing of endophytic bacterium.</title>
        <authorList>
            <person name="Eedara R."/>
            <person name="Podile A.R."/>
        </authorList>
    </citation>
    <scope>NUCLEOTIDE SEQUENCE [LARGE SCALE GENOMIC DNA]</scope>
    <source>
        <strain evidence="1 2">RP1T</strain>
    </source>
</reference>
<comment type="caution">
    <text evidence="1">The sequence shown here is derived from an EMBL/GenBank/DDBJ whole genome shotgun (WGS) entry which is preliminary data.</text>
</comment>